<dbReference type="EMBL" id="CALTRL010006336">
    <property type="protein sequence ID" value="CAH7690565.1"/>
    <property type="molecule type" value="Genomic_DNA"/>
</dbReference>
<keyword evidence="4" id="KW-1185">Reference proteome</keyword>
<protein>
    <submittedName>
        <fullName evidence="3">Uncharacterized protein</fullName>
    </submittedName>
</protein>
<feature type="region of interest" description="Disordered" evidence="1">
    <location>
        <begin position="265"/>
        <end position="295"/>
    </location>
</feature>
<name>A0AAV0BSX2_PHAPC</name>
<comment type="caution">
    <text evidence="3">The sequence shown here is derived from an EMBL/GenBank/DDBJ whole genome shotgun (WGS) entry which is preliminary data.</text>
</comment>
<sequence length="295" mass="33911">MNINLLDDLQTTKLKTKEETTTASDLKEIDSQRLDSEIDSRINCGSKDSDDDCRIVRRSRKKMQVKVLSWILISIIDGLAGYTLLNGFNRVIRGDLDGYFKRIEINDFFLLKPRISSSSTTTTGSDQRLREQFNGKPTADLTNSQSTLPVWKGQKEELAKLKVVANEVGGLLKVNFGCYWSYLKLSAEQGMDRVDGKRRMRIGICTVRGLVHNCKCPYGQIYFSRVMEVMAQDTLRMDVMHRTEEQRIVDLRINNINNNKEKINKRKNSKINKDKKKKENNNNIKEQLQPAIQEA</sequence>
<keyword evidence="2" id="KW-0812">Transmembrane</keyword>
<evidence type="ECO:0000256" key="1">
    <source>
        <dbReference type="SAM" id="MobiDB-lite"/>
    </source>
</evidence>
<evidence type="ECO:0000313" key="4">
    <source>
        <dbReference type="Proteomes" id="UP001153365"/>
    </source>
</evidence>
<dbReference type="Proteomes" id="UP001153365">
    <property type="component" value="Unassembled WGS sequence"/>
</dbReference>
<keyword evidence="2" id="KW-0472">Membrane</keyword>
<gene>
    <name evidence="3" type="ORF">PPACK8108_LOCUS25950</name>
</gene>
<organism evidence="3 4">
    <name type="scientific">Phakopsora pachyrhizi</name>
    <name type="common">Asian soybean rust disease fungus</name>
    <dbReference type="NCBI Taxonomy" id="170000"/>
    <lineage>
        <taxon>Eukaryota</taxon>
        <taxon>Fungi</taxon>
        <taxon>Dikarya</taxon>
        <taxon>Basidiomycota</taxon>
        <taxon>Pucciniomycotina</taxon>
        <taxon>Pucciniomycetes</taxon>
        <taxon>Pucciniales</taxon>
        <taxon>Phakopsoraceae</taxon>
        <taxon>Phakopsora</taxon>
    </lineage>
</organism>
<keyword evidence="2" id="KW-1133">Transmembrane helix</keyword>
<accession>A0AAV0BSX2</accession>
<feature type="compositionally biased region" description="Basic residues" evidence="1">
    <location>
        <begin position="265"/>
        <end position="278"/>
    </location>
</feature>
<feature type="transmembrane region" description="Helical" evidence="2">
    <location>
        <begin position="67"/>
        <end position="85"/>
    </location>
</feature>
<feature type="non-terminal residue" evidence="3">
    <location>
        <position position="295"/>
    </location>
</feature>
<proteinExistence type="predicted"/>
<evidence type="ECO:0000313" key="3">
    <source>
        <dbReference type="EMBL" id="CAH7690565.1"/>
    </source>
</evidence>
<evidence type="ECO:0000256" key="2">
    <source>
        <dbReference type="SAM" id="Phobius"/>
    </source>
</evidence>
<reference evidence="3" key="1">
    <citation type="submission" date="2022-06" db="EMBL/GenBank/DDBJ databases">
        <authorList>
            <consortium name="SYNGENTA / RWTH Aachen University"/>
        </authorList>
    </citation>
    <scope>NUCLEOTIDE SEQUENCE</scope>
</reference>
<dbReference type="AlphaFoldDB" id="A0AAV0BSX2"/>